<keyword evidence="1" id="KW-0812">Transmembrane</keyword>
<accession>A0ABP4PHP5</accession>
<protein>
    <recommendedName>
        <fullName evidence="2">DUF3592 domain-containing protein</fullName>
    </recommendedName>
</protein>
<dbReference type="EMBL" id="BAAAOS010000020">
    <property type="protein sequence ID" value="GAA1581406.1"/>
    <property type="molecule type" value="Genomic_DNA"/>
</dbReference>
<feature type="domain" description="DUF3592" evidence="2">
    <location>
        <begin position="46"/>
        <end position="107"/>
    </location>
</feature>
<feature type="transmembrane region" description="Helical" evidence="1">
    <location>
        <begin position="12"/>
        <end position="35"/>
    </location>
</feature>
<keyword evidence="1" id="KW-0472">Membrane</keyword>
<evidence type="ECO:0000313" key="4">
    <source>
        <dbReference type="Proteomes" id="UP001500393"/>
    </source>
</evidence>
<dbReference type="RefSeq" id="WP_344215808.1">
    <property type="nucleotide sequence ID" value="NZ_BAAAOS010000020.1"/>
</dbReference>
<dbReference type="Pfam" id="PF12158">
    <property type="entry name" value="DUF3592"/>
    <property type="match status" value="1"/>
</dbReference>
<dbReference type="Proteomes" id="UP001500393">
    <property type="component" value="Unassembled WGS sequence"/>
</dbReference>
<gene>
    <name evidence="3" type="ORF">GCM10009789_39080</name>
</gene>
<organism evidence="3 4">
    <name type="scientific">Kribbella sancticallisti</name>
    <dbReference type="NCBI Taxonomy" id="460087"/>
    <lineage>
        <taxon>Bacteria</taxon>
        <taxon>Bacillati</taxon>
        <taxon>Actinomycetota</taxon>
        <taxon>Actinomycetes</taxon>
        <taxon>Propionibacteriales</taxon>
        <taxon>Kribbellaceae</taxon>
        <taxon>Kribbella</taxon>
    </lineage>
</organism>
<sequence>MAKQSLGKAAPGFRAQLMGLILMVGVSAWMLVLALDSSVPLDAPSVRGTVVDVVEHRKRRSIKVEYVLPDGRQFSAKTSECGYEDRVVGREVVVRYDPADPKDVAIGDFQEYDTLYLSLTGLFGLGAAFMIGRAIYYAARK</sequence>
<keyword evidence="4" id="KW-1185">Reference proteome</keyword>
<evidence type="ECO:0000256" key="1">
    <source>
        <dbReference type="SAM" id="Phobius"/>
    </source>
</evidence>
<comment type="caution">
    <text evidence="3">The sequence shown here is derived from an EMBL/GenBank/DDBJ whole genome shotgun (WGS) entry which is preliminary data.</text>
</comment>
<proteinExistence type="predicted"/>
<reference evidence="4" key="1">
    <citation type="journal article" date="2019" name="Int. J. Syst. Evol. Microbiol.">
        <title>The Global Catalogue of Microorganisms (GCM) 10K type strain sequencing project: providing services to taxonomists for standard genome sequencing and annotation.</title>
        <authorList>
            <consortium name="The Broad Institute Genomics Platform"/>
            <consortium name="The Broad Institute Genome Sequencing Center for Infectious Disease"/>
            <person name="Wu L."/>
            <person name="Ma J."/>
        </authorList>
    </citation>
    <scope>NUCLEOTIDE SEQUENCE [LARGE SCALE GENOMIC DNA]</scope>
    <source>
        <strain evidence="4">JCM 14969</strain>
    </source>
</reference>
<feature type="transmembrane region" description="Helical" evidence="1">
    <location>
        <begin position="115"/>
        <end position="136"/>
    </location>
</feature>
<name>A0ABP4PHP5_9ACTN</name>
<keyword evidence="1" id="KW-1133">Transmembrane helix</keyword>
<evidence type="ECO:0000259" key="2">
    <source>
        <dbReference type="Pfam" id="PF12158"/>
    </source>
</evidence>
<evidence type="ECO:0000313" key="3">
    <source>
        <dbReference type="EMBL" id="GAA1581406.1"/>
    </source>
</evidence>
<dbReference type="InterPro" id="IPR021994">
    <property type="entry name" value="DUF3592"/>
</dbReference>